<keyword evidence="1" id="KW-0472">Membrane</keyword>
<keyword evidence="3" id="KW-1185">Reference proteome</keyword>
<evidence type="ECO:0000313" key="2">
    <source>
        <dbReference type="EMBL" id="BCJ43291.1"/>
    </source>
</evidence>
<dbReference type="Proteomes" id="UP000676967">
    <property type="component" value="Chromosome"/>
</dbReference>
<keyword evidence="1" id="KW-0812">Transmembrane</keyword>
<proteinExistence type="predicted"/>
<reference evidence="2 3" key="1">
    <citation type="submission" date="2020-08" db="EMBL/GenBank/DDBJ databases">
        <title>Whole genome shotgun sequence of Actinoplanes ianthinogenes NBRC 13996.</title>
        <authorList>
            <person name="Komaki H."/>
            <person name="Tamura T."/>
        </authorList>
    </citation>
    <scope>NUCLEOTIDE SEQUENCE [LARGE SCALE GENOMIC DNA]</scope>
    <source>
        <strain evidence="2 3">NBRC 13996</strain>
    </source>
</reference>
<organism evidence="2 3">
    <name type="scientific">Actinoplanes ianthinogenes</name>
    <dbReference type="NCBI Taxonomy" id="122358"/>
    <lineage>
        <taxon>Bacteria</taxon>
        <taxon>Bacillati</taxon>
        <taxon>Actinomycetota</taxon>
        <taxon>Actinomycetes</taxon>
        <taxon>Micromonosporales</taxon>
        <taxon>Micromonosporaceae</taxon>
        <taxon>Actinoplanes</taxon>
    </lineage>
</organism>
<gene>
    <name evidence="2" type="ORF">Aiant_39480</name>
</gene>
<sequence>MTEQAEQSGVVPAQASPPAAGPWAAYLAAARELDLVRRAASSVAGEQHATIDAARQELTSVRARLAPQQARLVRDFGVPAADLVPLEGERATALAAVTGGPGAVLSALRQARVTADAADHAFIGPAPVGPSRPWARNLLVYGPFAAAVLFVQIILYLVAPSGSLPTYTLLCGLSMPLLAFGMGFATIGFVWGPDAEKAGTTVDRTPIVGVVTCLTPVLLTCMGVGLQAIFH</sequence>
<dbReference type="EMBL" id="AP023356">
    <property type="protein sequence ID" value="BCJ43291.1"/>
    <property type="molecule type" value="Genomic_DNA"/>
</dbReference>
<name>A0ABM7LVD9_9ACTN</name>
<feature type="transmembrane region" description="Helical" evidence="1">
    <location>
        <begin position="207"/>
        <end position="230"/>
    </location>
</feature>
<keyword evidence="1" id="KW-1133">Transmembrane helix</keyword>
<protein>
    <submittedName>
        <fullName evidence="2">Uncharacterized protein</fullName>
    </submittedName>
</protein>
<dbReference type="RefSeq" id="WP_189332285.1">
    <property type="nucleotide sequence ID" value="NZ_AP023356.1"/>
</dbReference>
<accession>A0ABM7LVD9</accession>
<feature type="transmembrane region" description="Helical" evidence="1">
    <location>
        <begin position="166"/>
        <end position="187"/>
    </location>
</feature>
<evidence type="ECO:0000256" key="1">
    <source>
        <dbReference type="SAM" id="Phobius"/>
    </source>
</evidence>
<evidence type="ECO:0000313" key="3">
    <source>
        <dbReference type="Proteomes" id="UP000676967"/>
    </source>
</evidence>
<feature type="transmembrane region" description="Helical" evidence="1">
    <location>
        <begin position="138"/>
        <end position="159"/>
    </location>
</feature>